<dbReference type="InterPro" id="IPR020841">
    <property type="entry name" value="PKS_Beta-ketoAc_synthase_dom"/>
</dbReference>
<sequence>MSPTAVVTGLGVAAPTGLGVDAFWRATLDGTTGLGEVSGFDPSRYPVRLAGQVRDFEPAEHLPGRLLPQTDRVTRLAVAAAGWALADAAVRTEAVPASGMGVVLSNGQGGSEFTHREFQKLWTQGSRFVSVYESFAWFYAANTGQVSIRHGMRGPSGVLVGEQAGGLDAIGQARRNVRGGTPLVVTGGADSAFDPWGFIAQYSHGRVSRGRDPRRAYLPFDREADGHVPGEGAAILVVEDADAARDRAATVYGEIAGYAATFDPGPDSSRPPALRRAVERALADAGVAPGEVDAVFADAAGRPGPDRIEAQALADVFGPRGVPVTATKAAYGRLGAGGGPLDVVTALLAIRDGVIPATVNTADVPAEYALDLVTDDPRPAEVGVALVIARGYGGFNSAVVVRRPEVGPPAAP</sequence>
<reference evidence="6 7" key="1">
    <citation type="submission" date="2010-10" db="EMBL/GenBank/DDBJ databases">
        <title>Complete sequence of Frankia sp. EuI1c.</title>
        <authorList>
            <consortium name="US DOE Joint Genome Institute"/>
            <person name="Lucas S."/>
            <person name="Copeland A."/>
            <person name="Lapidus A."/>
            <person name="Cheng J.-F."/>
            <person name="Bruce D."/>
            <person name="Goodwin L."/>
            <person name="Pitluck S."/>
            <person name="Chertkov O."/>
            <person name="Detter J.C."/>
            <person name="Han C."/>
            <person name="Tapia R."/>
            <person name="Land M."/>
            <person name="Hauser L."/>
            <person name="Jeffries C."/>
            <person name="Kyrpides N."/>
            <person name="Ivanova N."/>
            <person name="Mikhailova N."/>
            <person name="Beauchemin N."/>
            <person name="Sen A."/>
            <person name="Sur S.A."/>
            <person name="Gtari M."/>
            <person name="Wall L."/>
            <person name="Tisa L."/>
            <person name="Woyke T."/>
        </authorList>
    </citation>
    <scope>NUCLEOTIDE SEQUENCE [LARGE SCALE GENOMIC DNA]</scope>
    <source>
        <strain evidence="7">DSM 45817 / CECT 9037 / EuI1c</strain>
    </source>
</reference>
<evidence type="ECO:0000256" key="1">
    <source>
        <dbReference type="ARBA" id="ARBA00008467"/>
    </source>
</evidence>
<dbReference type="PANTHER" id="PTHR11712:SF322">
    <property type="entry name" value="POLYKETIDE BETA-KETOACYL SYNTHASE 2-RELATED"/>
    <property type="match status" value="1"/>
</dbReference>
<dbReference type="Gene3D" id="3.40.47.10">
    <property type="match status" value="2"/>
</dbReference>
<keyword evidence="3" id="KW-0012">Acyltransferase</keyword>
<dbReference type="eggNOG" id="COG0304">
    <property type="taxonomic scope" value="Bacteria"/>
</dbReference>
<comment type="similarity">
    <text evidence="1 4">Belongs to the thiolase-like superfamily. Beta-ketoacyl-ACP synthases family.</text>
</comment>
<evidence type="ECO:0000259" key="5">
    <source>
        <dbReference type="PROSITE" id="PS52004"/>
    </source>
</evidence>
<accession>E3J3P8</accession>
<dbReference type="STRING" id="298654.FraEuI1c_1318"/>
<dbReference type="CDD" id="cd00832">
    <property type="entry name" value="CLF"/>
    <property type="match status" value="1"/>
</dbReference>
<keyword evidence="2 4" id="KW-0808">Transferase</keyword>
<dbReference type="InterPro" id="IPR000794">
    <property type="entry name" value="Beta-ketoacyl_synthase"/>
</dbReference>
<dbReference type="PROSITE" id="PS52004">
    <property type="entry name" value="KS3_2"/>
    <property type="match status" value="1"/>
</dbReference>
<dbReference type="GO" id="GO:0006633">
    <property type="term" value="P:fatty acid biosynthetic process"/>
    <property type="evidence" value="ECO:0007669"/>
    <property type="project" value="TreeGrafter"/>
</dbReference>
<evidence type="ECO:0000313" key="6">
    <source>
        <dbReference type="EMBL" id="ADP79385.1"/>
    </source>
</evidence>
<dbReference type="KEGG" id="fri:FraEuI1c_1318"/>
<keyword evidence="7" id="KW-1185">Reference proteome</keyword>
<evidence type="ECO:0000256" key="4">
    <source>
        <dbReference type="RuleBase" id="RU003694"/>
    </source>
</evidence>
<dbReference type="Pfam" id="PF00109">
    <property type="entry name" value="ketoacyl-synt"/>
    <property type="match status" value="1"/>
</dbReference>
<dbReference type="Proteomes" id="UP000002484">
    <property type="component" value="Chromosome"/>
</dbReference>
<evidence type="ECO:0000256" key="2">
    <source>
        <dbReference type="ARBA" id="ARBA00022679"/>
    </source>
</evidence>
<dbReference type="InParanoid" id="E3J3P8"/>
<protein>
    <submittedName>
        <fullName evidence="6">Beta-ketoacyl synthase</fullName>
    </submittedName>
</protein>
<dbReference type="RefSeq" id="WP_013422505.1">
    <property type="nucleotide sequence ID" value="NC_014666.1"/>
</dbReference>
<dbReference type="EMBL" id="CP002299">
    <property type="protein sequence ID" value="ADP79385.1"/>
    <property type="molecule type" value="Genomic_DNA"/>
</dbReference>
<dbReference type="Pfam" id="PF02801">
    <property type="entry name" value="Ketoacyl-synt_C"/>
    <property type="match status" value="1"/>
</dbReference>
<dbReference type="InterPro" id="IPR014031">
    <property type="entry name" value="Ketoacyl_synth_C"/>
</dbReference>
<dbReference type="AlphaFoldDB" id="E3J3P8"/>
<dbReference type="PANTHER" id="PTHR11712">
    <property type="entry name" value="POLYKETIDE SYNTHASE-RELATED"/>
    <property type="match status" value="1"/>
</dbReference>
<dbReference type="InterPro" id="IPR014030">
    <property type="entry name" value="Ketoacyl_synth_N"/>
</dbReference>
<proteinExistence type="inferred from homology"/>
<organism evidence="6 7">
    <name type="scientific">Pseudofrankia inefficax (strain DSM 45817 / CECT 9037 / DDB 130130 / EuI1c)</name>
    <name type="common">Frankia inefficax</name>
    <dbReference type="NCBI Taxonomy" id="298654"/>
    <lineage>
        <taxon>Bacteria</taxon>
        <taxon>Bacillati</taxon>
        <taxon>Actinomycetota</taxon>
        <taxon>Actinomycetes</taxon>
        <taxon>Frankiales</taxon>
        <taxon>Frankiaceae</taxon>
        <taxon>Pseudofrankia</taxon>
    </lineage>
</organism>
<name>E3J3P8_PSEI1</name>
<dbReference type="InterPro" id="IPR016039">
    <property type="entry name" value="Thiolase-like"/>
</dbReference>
<evidence type="ECO:0000313" key="7">
    <source>
        <dbReference type="Proteomes" id="UP000002484"/>
    </source>
</evidence>
<dbReference type="SUPFAM" id="SSF53901">
    <property type="entry name" value="Thiolase-like"/>
    <property type="match status" value="2"/>
</dbReference>
<dbReference type="OrthoDB" id="416758at2"/>
<feature type="domain" description="Ketosynthase family 3 (KS3)" evidence="5">
    <location>
        <begin position="2"/>
        <end position="403"/>
    </location>
</feature>
<dbReference type="SMART" id="SM00825">
    <property type="entry name" value="PKS_KS"/>
    <property type="match status" value="1"/>
</dbReference>
<evidence type="ECO:0000256" key="3">
    <source>
        <dbReference type="ARBA" id="ARBA00023315"/>
    </source>
</evidence>
<gene>
    <name evidence="6" type="ordered locus">FraEuI1c_1318</name>
</gene>
<dbReference type="HOGENOM" id="CLU_000022_69_2_11"/>
<dbReference type="GO" id="GO:0004315">
    <property type="term" value="F:3-oxoacyl-[acyl-carrier-protein] synthase activity"/>
    <property type="evidence" value="ECO:0007669"/>
    <property type="project" value="TreeGrafter"/>
</dbReference>